<evidence type="ECO:0000256" key="3">
    <source>
        <dbReference type="ARBA" id="ARBA00022801"/>
    </source>
</evidence>
<dbReference type="GO" id="GO:0004252">
    <property type="term" value="F:serine-type endopeptidase activity"/>
    <property type="evidence" value="ECO:0007669"/>
    <property type="project" value="UniProtKB-UniRule"/>
</dbReference>
<dbReference type="STRING" id="1797716.A3D07_00860"/>
<dbReference type="InterPro" id="IPR054399">
    <property type="entry name" value="Fervidolysin-like_N_prodom"/>
</dbReference>
<dbReference type="InterPro" id="IPR002105">
    <property type="entry name" value="Dockerin_1_rpt"/>
</dbReference>
<accession>A0A1F5GEV9</accession>
<dbReference type="SUPFAM" id="SSF63446">
    <property type="entry name" value="Type I dockerin domain"/>
    <property type="match status" value="1"/>
</dbReference>
<feature type="domain" description="Fervidolysin-like N-terminal prodomain" evidence="7">
    <location>
        <begin position="4"/>
        <end position="76"/>
    </location>
</feature>
<dbReference type="InterPro" id="IPR050131">
    <property type="entry name" value="Peptidase_S8_subtilisin-like"/>
</dbReference>
<dbReference type="InterPro" id="IPR036439">
    <property type="entry name" value="Dockerin_dom_sf"/>
</dbReference>
<dbReference type="PROSITE" id="PS00018">
    <property type="entry name" value="EF_HAND_1"/>
    <property type="match status" value="1"/>
</dbReference>
<dbReference type="Gene3D" id="3.40.50.200">
    <property type="entry name" value="Peptidase S8/S53 domain"/>
    <property type="match status" value="1"/>
</dbReference>
<dbReference type="PANTHER" id="PTHR43806:SF11">
    <property type="entry name" value="CEREVISIN-RELATED"/>
    <property type="match status" value="1"/>
</dbReference>
<dbReference type="PANTHER" id="PTHR43806">
    <property type="entry name" value="PEPTIDASE S8"/>
    <property type="match status" value="1"/>
</dbReference>
<feature type="domain" description="Peptidase S8/S53" evidence="6">
    <location>
        <begin position="120"/>
        <end position="379"/>
    </location>
</feature>
<organism evidence="8 9">
    <name type="scientific">Candidatus Curtissbacteria bacterium RIFCSPHIGHO2_02_FULL_42_15</name>
    <dbReference type="NCBI Taxonomy" id="1797716"/>
    <lineage>
        <taxon>Bacteria</taxon>
        <taxon>Candidatus Curtissiibacteriota</taxon>
    </lineage>
</organism>
<evidence type="ECO:0000259" key="7">
    <source>
        <dbReference type="Pfam" id="PF22148"/>
    </source>
</evidence>
<dbReference type="SUPFAM" id="SSF52743">
    <property type="entry name" value="Subtilisin-like"/>
    <property type="match status" value="1"/>
</dbReference>
<dbReference type="GO" id="GO:0000272">
    <property type="term" value="P:polysaccharide catabolic process"/>
    <property type="evidence" value="ECO:0007669"/>
    <property type="project" value="InterPro"/>
</dbReference>
<evidence type="ECO:0000256" key="2">
    <source>
        <dbReference type="ARBA" id="ARBA00022670"/>
    </source>
</evidence>
<dbReference type="PRINTS" id="PR00723">
    <property type="entry name" value="SUBTILISIN"/>
</dbReference>
<keyword evidence="4 5" id="KW-0720">Serine protease</keyword>
<evidence type="ECO:0000256" key="1">
    <source>
        <dbReference type="ARBA" id="ARBA00011073"/>
    </source>
</evidence>
<dbReference type="GO" id="GO:0006508">
    <property type="term" value="P:proteolysis"/>
    <property type="evidence" value="ECO:0007669"/>
    <property type="project" value="UniProtKB-KW"/>
</dbReference>
<reference evidence="8 9" key="1">
    <citation type="journal article" date="2016" name="Nat. Commun.">
        <title>Thousands of microbial genomes shed light on interconnected biogeochemical processes in an aquifer system.</title>
        <authorList>
            <person name="Anantharaman K."/>
            <person name="Brown C.T."/>
            <person name="Hug L.A."/>
            <person name="Sharon I."/>
            <person name="Castelle C.J."/>
            <person name="Probst A.J."/>
            <person name="Thomas B.C."/>
            <person name="Singh A."/>
            <person name="Wilkins M.J."/>
            <person name="Karaoz U."/>
            <person name="Brodie E.L."/>
            <person name="Williams K.H."/>
            <person name="Hubbard S.S."/>
            <person name="Banfield J.F."/>
        </authorList>
    </citation>
    <scope>NUCLEOTIDE SEQUENCE [LARGE SCALE GENOMIC DNA]</scope>
</reference>
<evidence type="ECO:0000256" key="5">
    <source>
        <dbReference type="PROSITE-ProRule" id="PRU01240"/>
    </source>
</evidence>
<dbReference type="Pfam" id="PF22148">
    <property type="entry name" value="Fervidolysin_NPro-like"/>
    <property type="match status" value="1"/>
</dbReference>
<feature type="active site" description="Charge relay system" evidence="5">
    <location>
        <position position="161"/>
    </location>
</feature>
<dbReference type="Pfam" id="PF00082">
    <property type="entry name" value="Peptidase_S8"/>
    <property type="match status" value="1"/>
</dbReference>
<feature type="active site" description="Charge relay system" evidence="5">
    <location>
        <position position="332"/>
    </location>
</feature>
<feature type="active site" description="Charge relay system" evidence="5">
    <location>
        <position position="128"/>
    </location>
</feature>
<dbReference type="PROSITE" id="PS51892">
    <property type="entry name" value="SUBTILASE"/>
    <property type="match status" value="1"/>
</dbReference>
<dbReference type="EMBL" id="MFBF01000046">
    <property type="protein sequence ID" value="OGD90384.1"/>
    <property type="molecule type" value="Genomic_DNA"/>
</dbReference>
<proteinExistence type="inferred from homology"/>
<evidence type="ECO:0000313" key="9">
    <source>
        <dbReference type="Proteomes" id="UP000177124"/>
    </source>
</evidence>
<evidence type="ECO:0000259" key="6">
    <source>
        <dbReference type="Pfam" id="PF00082"/>
    </source>
</evidence>
<keyword evidence="3 5" id="KW-0378">Hydrolase</keyword>
<protein>
    <submittedName>
        <fullName evidence="8">Uncharacterized protein</fullName>
    </submittedName>
</protein>
<dbReference type="InterPro" id="IPR018247">
    <property type="entry name" value="EF_Hand_1_Ca_BS"/>
</dbReference>
<comment type="caution">
    <text evidence="8">The sequence shown here is derived from an EMBL/GenBank/DDBJ whole genome shotgun (WGS) entry which is preliminary data.</text>
</comment>
<gene>
    <name evidence="8" type="ORF">A3D07_00860</name>
</gene>
<dbReference type="InterPro" id="IPR015500">
    <property type="entry name" value="Peptidase_S8_subtilisin-rel"/>
</dbReference>
<keyword evidence="2 5" id="KW-0645">Protease</keyword>
<dbReference type="InterPro" id="IPR036852">
    <property type="entry name" value="Peptidase_S8/S53_dom_sf"/>
</dbReference>
<dbReference type="InterPro" id="IPR000209">
    <property type="entry name" value="Peptidase_S8/S53_dom"/>
</dbReference>
<name>A0A1F5GEV9_9BACT</name>
<dbReference type="AlphaFoldDB" id="A0A1F5GEV9"/>
<dbReference type="Pfam" id="PF00404">
    <property type="entry name" value="Dockerin_1"/>
    <property type="match status" value="1"/>
</dbReference>
<sequence length="631" mass="67909">MVVDESGNFVADELIVKFRQGTTDDQKTQIVSSKNASVYKQGLDPTLQLIKVDPAQREQIMQDLAGNPDVEYVEKNTVNRLTENTGGSTFTPPNDPYYQSQWHLQRILAPIVWNYTKGSSNIIVATIDSGVNYNHPDLVGKVLKGRDLVNSDNDPMDDYGHGTRVAGVFGAVSNNGKDLTGTDWHAQILAVKAFDSQGGGNSFRTAHGINWVLQNTLQYPGMKVIILPLYGEFPDETLRRSVKAAIDQGVIIISGTHNSPTPNCFMGYPAAYNNVFAVTGTNKADQWTMGCLGNVDSLGNINNGFRRIAAPSRDIYVLDLNGGAPYLDGGTSYGSAQVGAVASILLSCNGGLTVNVTSALLVGNDDLGQGGYDNTFGYGRINMFKAYNQSYCSLGGRIRASGDVDCNADIALKDSQETLKYINNLEAGTETCGFGVFTPLGDVDNNGSIDNIDALYTSQYVAGLRDIDSLSLIPPEVDSDGDKITDSQEQAYSCLNPNINDADSDPDNDSIHKGSVNINSDNITEIIIGTNPCVFDTDGDYFSDAAESYMGVNPLDSCSETTGSNDEPLDAWPLDFNDTKTVNIIDVLFFGGKVGKPADSEETRRLDLNTDGTINIIDVLQFGQKIGTSCS</sequence>
<dbReference type="Proteomes" id="UP000177124">
    <property type="component" value="Unassembled WGS sequence"/>
</dbReference>
<dbReference type="GO" id="GO:0004553">
    <property type="term" value="F:hydrolase activity, hydrolyzing O-glycosyl compounds"/>
    <property type="evidence" value="ECO:0007669"/>
    <property type="project" value="InterPro"/>
</dbReference>
<comment type="similarity">
    <text evidence="1 5">Belongs to the peptidase S8 family.</text>
</comment>
<evidence type="ECO:0000313" key="8">
    <source>
        <dbReference type="EMBL" id="OGD90384.1"/>
    </source>
</evidence>
<dbReference type="Gene3D" id="1.10.1330.10">
    <property type="entry name" value="Dockerin domain"/>
    <property type="match status" value="2"/>
</dbReference>
<evidence type="ECO:0000256" key="4">
    <source>
        <dbReference type="ARBA" id="ARBA00022825"/>
    </source>
</evidence>